<dbReference type="SUPFAM" id="SSF51261">
    <property type="entry name" value="Duplicated hybrid motif"/>
    <property type="match status" value="1"/>
</dbReference>
<dbReference type="AlphaFoldDB" id="A0A8J3ZAH4"/>
<sequence length="324" mass="33410">MSTSLLRRVTATLVATLAGIVVLLAPGAPASAAPPTWPTINEGDSGITVTTAQLLLRQRGATSVTADGIFGPGTDAAVRAFQSANGLTNDGYVGPLTWVKLVVPAAEGATGDHVRAIQGQLNRHGFGVDVDGIFGPGTAAAVTSFKTARGAASSGSTVDVETWQWLVAYGGQFALPLAKSALPRSEYDDPHHDYPALDLPVGSGTSAYAITGGTVSRVDDSSCGRGIIITSNGIRYIYCHLSNWVATSGATVSAGQLVGYTGNTGNSTGPHLHIGIKTPSTSRCPQSFLLAIYDGRTPPNPATLPTTGCFYTSFAEPYYEDGHL</sequence>
<feature type="domain" description="Peptidoglycan binding-like" evidence="2">
    <location>
        <begin position="110"/>
        <end position="166"/>
    </location>
</feature>
<dbReference type="PANTHER" id="PTHR21666">
    <property type="entry name" value="PEPTIDASE-RELATED"/>
    <property type="match status" value="1"/>
</dbReference>
<dbReference type="PANTHER" id="PTHR21666:SF270">
    <property type="entry name" value="MUREIN HYDROLASE ACTIVATOR ENVC"/>
    <property type="match status" value="1"/>
</dbReference>
<gene>
    <name evidence="4" type="ORF">Vau01_068140</name>
</gene>
<feature type="domain" description="Peptidoglycan binding-like" evidence="2">
    <location>
        <begin position="48"/>
        <end position="101"/>
    </location>
</feature>
<dbReference type="Pfam" id="PF01551">
    <property type="entry name" value="Peptidase_M23"/>
    <property type="match status" value="1"/>
</dbReference>
<protein>
    <recommendedName>
        <fullName evidence="6">Peptidoglycan binding domain-containing protein</fullName>
    </recommendedName>
</protein>
<dbReference type="EMBL" id="BOPG01000045">
    <property type="protein sequence ID" value="GIJ59298.1"/>
    <property type="molecule type" value="Genomic_DNA"/>
</dbReference>
<feature type="signal peptide" evidence="1">
    <location>
        <begin position="1"/>
        <end position="32"/>
    </location>
</feature>
<dbReference type="InterPro" id="IPR036365">
    <property type="entry name" value="PGBD-like_sf"/>
</dbReference>
<dbReference type="CDD" id="cd12797">
    <property type="entry name" value="M23_peptidase"/>
    <property type="match status" value="1"/>
</dbReference>
<name>A0A8J3ZAH4_9ACTN</name>
<keyword evidence="1" id="KW-0732">Signal</keyword>
<accession>A0A8J3ZAH4</accession>
<evidence type="ECO:0000313" key="5">
    <source>
        <dbReference type="Proteomes" id="UP000612585"/>
    </source>
</evidence>
<dbReference type="InterPro" id="IPR016047">
    <property type="entry name" value="M23ase_b-sheet_dom"/>
</dbReference>
<dbReference type="InterPro" id="IPR011055">
    <property type="entry name" value="Dup_hybrid_motif"/>
</dbReference>
<evidence type="ECO:0000256" key="1">
    <source>
        <dbReference type="SAM" id="SignalP"/>
    </source>
</evidence>
<dbReference type="Pfam" id="PF01471">
    <property type="entry name" value="PG_binding_1"/>
    <property type="match status" value="2"/>
</dbReference>
<evidence type="ECO:0000313" key="4">
    <source>
        <dbReference type="EMBL" id="GIJ59298.1"/>
    </source>
</evidence>
<dbReference type="Gene3D" id="2.70.70.10">
    <property type="entry name" value="Glucose Permease (Domain IIA)"/>
    <property type="match status" value="1"/>
</dbReference>
<dbReference type="SUPFAM" id="SSF47090">
    <property type="entry name" value="PGBD-like"/>
    <property type="match status" value="2"/>
</dbReference>
<dbReference type="RefSeq" id="WP_204001192.1">
    <property type="nucleotide sequence ID" value="NZ_BOPG01000045.1"/>
</dbReference>
<proteinExistence type="predicted"/>
<organism evidence="4 5">
    <name type="scientific">Virgisporangium aurantiacum</name>
    <dbReference type="NCBI Taxonomy" id="175570"/>
    <lineage>
        <taxon>Bacteria</taxon>
        <taxon>Bacillati</taxon>
        <taxon>Actinomycetota</taxon>
        <taxon>Actinomycetes</taxon>
        <taxon>Micromonosporales</taxon>
        <taxon>Micromonosporaceae</taxon>
        <taxon>Virgisporangium</taxon>
    </lineage>
</organism>
<evidence type="ECO:0000259" key="3">
    <source>
        <dbReference type="Pfam" id="PF01551"/>
    </source>
</evidence>
<dbReference type="InterPro" id="IPR002477">
    <property type="entry name" value="Peptidoglycan-bd-like"/>
</dbReference>
<reference evidence="4" key="1">
    <citation type="submission" date="2021-01" db="EMBL/GenBank/DDBJ databases">
        <title>Whole genome shotgun sequence of Virgisporangium aurantiacum NBRC 16421.</title>
        <authorList>
            <person name="Komaki H."/>
            <person name="Tamura T."/>
        </authorList>
    </citation>
    <scope>NUCLEOTIDE SEQUENCE</scope>
    <source>
        <strain evidence="4">NBRC 16421</strain>
    </source>
</reference>
<feature type="chain" id="PRO_5035187189" description="Peptidoglycan binding domain-containing protein" evidence="1">
    <location>
        <begin position="33"/>
        <end position="324"/>
    </location>
</feature>
<dbReference type="GO" id="GO:0004222">
    <property type="term" value="F:metalloendopeptidase activity"/>
    <property type="evidence" value="ECO:0007669"/>
    <property type="project" value="TreeGrafter"/>
</dbReference>
<evidence type="ECO:0000259" key="2">
    <source>
        <dbReference type="Pfam" id="PF01471"/>
    </source>
</evidence>
<evidence type="ECO:0008006" key="6">
    <source>
        <dbReference type="Google" id="ProtNLM"/>
    </source>
</evidence>
<dbReference type="Gene3D" id="1.10.101.10">
    <property type="entry name" value="PGBD-like superfamily/PGBD"/>
    <property type="match status" value="2"/>
</dbReference>
<dbReference type="Proteomes" id="UP000612585">
    <property type="component" value="Unassembled WGS sequence"/>
</dbReference>
<keyword evidence="5" id="KW-1185">Reference proteome</keyword>
<dbReference type="InterPro" id="IPR050570">
    <property type="entry name" value="Cell_wall_metabolism_enzyme"/>
</dbReference>
<comment type="caution">
    <text evidence="4">The sequence shown here is derived from an EMBL/GenBank/DDBJ whole genome shotgun (WGS) entry which is preliminary data.</text>
</comment>
<feature type="domain" description="M23ase beta-sheet core" evidence="3">
    <location>
        <begin position="196"/>
        <end position="278"/>
    </location>
</feature>
<dbReference type="InterPro" id="IPR036366">
    <property type="entry name" value="PGBDSf"/>
</dbReference>